<evidence type="ECO:0000256" key="4">
    <source>
        <dbReference type="ARBA" id="ARBA00022692"/>
    </source>
</evidence>
<dbReference type="InterPro" id="IPR050545">
    <property type="entry name" value="Mycobact_MmpL"/>
</dbReference>
<feature type="transmembrane region" description="Helical" evidence="7">
    <location>
        <begin position="748"/>
        <end position="768"/>
    </location>
</feature>
<evidence type="ECO:0000256" key="6">
    <source>
        <dbReference type="ARBA" id="ARBA00023136"/>
    </source>
</evidence>
<keyword evidence="3" id="KW-1003">Cell membrane</keyword>
<feature type="transmembrane region" description="Helical" evidence="7">
    <location>
        <begin position="333"/>
        <end position="351"/>
    </location>
</feature>
<proteinExistence type="inferred from homology"/>
<feature type="transmembrane region" description="Helical" evidence="7">
    <location>
        <begin position="467"/>
        <end position="487"/>
    </location>
</feature>
<sequence>MRPAFPRTVALGLPFTIFWAVVAFFCRDGLDFLNYLEDDVVAPKGSRSEQAQTEFWNLFPQKAMQYPFSQGILIVARDPRQHSIWSPEVKELSHLILNGTLGACEELPKSDKGTYLFTGLCWWRQAVGVFLDRDDSQLDVNDADLISADNQTATIVVLTINIGFGGAGSSGMVAAWNKLQNVIDAWLAEHGNHFTVGSTHEQMLLDAAQKAVIRDFESGDAITIPVAWLLLLYACGPSAVLALVTLPVTLLVSFAVLLQLARGSWLCKDRETWAPGGCAQTVVSFPDFAPAVYIDMMIAISFDYTLFLLTRFREELGRGHSTRVAVWRALQKAGRVIVTSGLILMLSFVGLTRCSVDVIASIGWGGAVLCATAMAVHITLLPSLLLLLAPCCEHCCTDACGLVSGFLFPSPRRGRWRRRGLLLIHEAAAPVDSEPAGLVRSPVGQGEVDLTHSRWVRLGLICRDHRLKLIAAILLLLLPCAFVVSSMELSGNQDLLCPRDAPSLLTLQSLPQHQLSIGLLQPFYVLAYNWDAPSSPLGCHDDDVDARQLVIAHAPWLLPKGIDPSVITCPWLEATAHLCKPSQPEYKKTIAERFCLGTCENYCHSVNGTTPPTTPSVLSSALFNDLNDFRMVLTTELGLDPEAIRDIASLPSDRTRRLNHTEAAGLLEVPGPTPYKAQFVKYTNSEQSATLVEVLLSDGPAGKEGLEVLKAIRAVAQRPRFSDEGSSFVVFTDVDDILDMIEQVNVEAPPLLVGTTSVVTFIIAGLAFRSVLVPLRLLLTVVVTIIFVVGLSVWVYGTLIPVGGLYWIVPLSCGCLMIGLSLDYDVFLISEIYELRRAGYSTEAAILRAMGTESATITTAGLIMTVAFSSMLLSVTTVLNQWGLMLVATSLIDTFLVRSVLVPSLMFSFVEHNWWPGRMPIPTLLSHMERRHVAADSVLN</sequence>
<keyword evidence="5 7" id="KW-1133">Transmembrane helix</keyword>
<evidence type="ECO:0000313" key="10">
    <source>
        <dbReference type="Proteomes" id="UP000037460"/>
    </source>
</evidence>
<evidence type="ECO:0000256" key="3">
    <source>
        <dbReference type="ARBA" id="ARBA00022475"/>
    </source>
</evidence>
<feature type="transmembrane region" description="Helical" evidence="7">
    <location>
        <begin position="239"/>
        <end position="261"/>
    </location>
</feature>
<dbReference type="PANTHER" id="PTHR33406:SF6">
    <property type="entry name" value="MEMBRANE PROTEIN YDGH-RELATED"/>
    <property type="match status" value="1"/>
</dbReference>
<keyword evidence="4 7" id="KW-0812">Transmembrane</keyword>
<evidence type="ECO:0000256" key="1">
    <source>
        <dbReference type="ARBA" id="ARBA00004651"/>
    </source>
</evidence>
<dbReference type="InterPro" id="IPR004869">
    <property type="entry name" value="MMPL_dom"/>
</dbReference>
<name>A0A0M0JVR1_9EUKA</name>
<dbReference type="Pfam" id="PF03176">
    <property type="entry name" value="MMPL"/>
    <property type="match status" value="2"/>
</dbReference>
<keyword evidence="6 7" id="KW-0472">Membrane</keyword>
<dbReference type="EMBL" id="JWZX01002190">
    <property type="protein sequence ID" value="KOO30629.1"/>
    <property type="molecule type" value="Genomic_DNA"/>
</dbReference>
<evidence type="ECO:0000256" key="2">
    <source>
        <dbReference type="ARBA" id="ARBA00010157"/>
    </source>
</evidence>
<feature type="domain" description="Membrane transport protein MMPL" evidence="8">
    <location>
        <begin position="143"/>
        <end position="391"/>
    </location>
</feature>
<dbReference type="OrthoDB" id="439189at2759"/>
<evidence type="ECO:0000313" key="9">
    <source>
        <dbReference type="EMBL" id="KOO30629.1"/>
    </source>
</evidence>
<comment type="subcellular location">
    <subcellularLocation>
        <location evidence="1">Cell membrane</location>
        <topology evidence="1">Multi-pass membrane protein</topology>
    </subcellularLocation>
</comment>
<feature type="transmembrane region" description="Helical" evidence="7">
    <location>
        <begin position="857"/>
        <end position="879"/>
    </location>
</feature>
<feature type="transmembrane region" description="Helical" evidence="7">
    <location>
        <begin position="775"/>
        <end position="799"/>
    </location>
</feature>
<keyword evidence="10" id="KW-1185">Reference proteome</keyword>
<dbReference type="GO" id="GO:0005886">
    <property type="term" value="C:plasma membrane"/>
    <property type="evidence" value="ECO:0007669"/>
    <property type="project" value="UniProtKB-SubCell"/>
</dbReference>
<feature type="transmembrane region" description="Helical" evidence="7">
    <location>
        <begin position="805"/>
        <end position="827"/>
    </location>
</feature>
<evidence type="ECO:0000259" key="8">
    <source>
        <dbReference type="Pfam" id="PF03176"/>
    </source>
</evidence>
<dbReference type="Gene3D" id="1.20.1640.10">
    <property type="entry name" value="Multidrug efflux transporter AcrB transmembrane domain"/>
    <property type="match status" value="2"/>
</dbReference>
<feature type="domain" description="Membrane transport protein MMPL" evidence="8">
    <location>
        <begin position="686"/>
        <end position="915"/>
    </location>
</feature>
<gene>
    <name evidence="9" type="ORF">Ctob_014090</name>
</gene>
<dbReference type="SUPFAM" id="SSF82866">
    <property type="entry name" value="Multidrug efflux transporter AcrB transmembrane domain"/>
    <property type="match status" value="2"/>
</dbReference>
<accession>A0A0M0JVR1</accession>
<evidence type="ECO:0000256" key="7">
    <source>
        <dbReference type="SAM" id="Phobius"/>
    </source>
</evidence>
<evidence type="ECO:0000256" key="5">
    <source>
        <dbReference type="ARBA" id="ARBA00022989"/>
    </source>
</evidence>
<dbReference type="PANTHER" id="PTHR33406">
    <property type="entry name" value="MEMBRANE PROTEIN MJ1562-RELATED"/>
    <property type="match status" value="1"/>
</dbReference>
<protein>
    <submittedName>
        <fullName evidence="9">Efflux</fullName>
    </submittedName>
</protein>
<comment type="similarity">
    <text evidence="2">Belongs to the resistance-nodulation-cell division (RND) (TC 2.A.6) family. MmpL subfamily.</text>
</comment>
<comment type="caution">
    <text evidence="9">The sequence shown here is derived from an EMBL/GenBank/DDBJ whole genome shotgun (WGS) entry which is preliminary data.</text>
</comment>
<dbReference type="AlphaFoldDB" id="A0A0M0JVR1"/>
<feature type="transmembrane region" description="Helical" evidence="7">
    <location>
        <begin position="358"/>
        <end position="378"/>
    </location>
</feature>
<reference evidence="10" key="1">
    <citation type="journal article" date="2015" name="PLoS Genet.">
        <title>Genome Sequence and Transcriptome Analyses of Chrysochromulina tobin: Metabolic Tools for Enhanced Algal Fitness in the Prominent Order Prymnesiales (Haptophyceae).</title>
        <authorList>
            <person name="Hovde B.T."/>
            <person name="Deodato C.R."/>
            <person name="Hunsperger H.M."/>
            <person name="Ryken S.A."/>
            <person name="Yost W."/>
            <person name="Jha R.K."/>
            <person name="Patterson J."/>
            <person name="Monnat R.J. Jr."/>
            <person name="Barlow S.B."/>
            <person name="Starkenburg S.R."/>
            <person name="Cattolico R.A."/>
        </authorList>
    </citation>
    <scope>NUCLEOTIDE SEQUENCE</scope>
    <source>
        <strain evidence="10">CCMP291</strain>
    </source>
</reference>
<dbReference type="Proteomes" id="UP000037460">
    <property type="component" value="Unassembled WGS sequence"/>
</dbReference>
<organism evidence="9 10">
    <name type="scientific">Chrysochromulina tobinii</name>
    <dbReference type="NCBI Taxonomy" id="1460289"/>
    <lineage>
        <taxon>Eukaryota</taxon>
        <taxon>Haptista</taxon>
        <taxon>Haptophyta</taxon>
        <taxon>Prymnesiophyceae</taxon>
        <taxon>Prymnesiales</taxon>
        <taxon>Chrysochromulinaceae</taxon>
        <taxon>Chrysochromulina</taxon>
    </lineage>
</organism>